<protein>
    <submittedName>
        <fullName evidence="3">Uncharacterized protein</fullName>
    </submittedName>
</protein>
<dbReference type="AlphaFoldDB" id="A0A0P1H2N3"/>
<evidence type="ECO:0000256" key="2">
    <source>
        <dbReference type="SAM" id="MobiDB-lite"/>
    </source>
</evidence>
<gene>
    <name evidence="3" type="ORF">TRM7557_03569</name>
</gene>
<dbReference type="RefSeq" id="WP_058291529.1">
    <property type="nucleotide sequence ID" value="NZ_CYSD01000042.1"/>
</dbReference>
<keyword evidence="1" id="KW-0175">Coiled coil</keyword>
<sequence>MEQMEELQRRIEGALERIGSGVGTLQSGQASALAAAEEARQAAEAALADAQAQAAEGPEVDPAELADLREQLEDEQTANAQLSARNDQLHGRVTEMEQKVAAVDKVDQIVAMEAELELLRHEANKAPEPSPEAEALRQEVARLKSDQEVALNQAAADRDIQQDRIDALEAKLREAEAAIAEAASAGEEAPSDEGGNEILLNEISVLQEQLAAANAAVEATQADPQAQPVADADPLHSEALEAKLSALDGELQALRAANDQLRTANAALRAANAEGVGQPELINQGLEAELEGLRAARAADKAEVDAVIARLSPLLPISDAPHALAPEGDTELAAVTEDHSAGETA</sequence>
<accession>A0A0P1H2N3</accession>
<feature type="compositionally biased region" description="Basic and acidic residues" evidence="2">
    <location>
        <begin position="336"/>
        <end position="345"/>
    </location>
</feature>
<evidence type="ECO:0000313" key="4">
    <source>
        <dbReference type="Proteomes" id="UP000052022"/>
    </source>
</evidence>
<name>A0A0P1H2N3_9RHOB</name>
<dbReference type="OrthoDB" id="7871100at2"/>
<proteinExistence type="predicted"/>
<feature type="coiled-coil region" evidence="1">
    <location>
        <begin position="33"/>
        <end position="99"/>
    </location>
</feature>
<dbReference type="Proteomes" id="UP000052022">
    <property type="component" value="Unassembled WGS sequence"/>
</dbReference>
<dbReference type="STRING" id="928856.SAMN04488049_102406"/>
<evidence type="ECO:0000313" key="3">
    <source>
        <dbReference type="EMBL" id="CUH81710.1"/>
    </source>
</evidence>
<reference evidence="3 4" key="1">
    <citation type="submission" date="2015-09" db="EMBL/GenBank/DDBJ databases">
        <authorList>
            <consortium name="Swine Surveillance"/>
        </authorList>
    </citation>
    <scope>NUCLEOTIDE SEQUENCE [LARGE SCALE GENOMIC DNA]</scope>
    <source>
        <strain evidence="3 4">CECT 7557</strain>
    </source>
</reference>
<dbReference type="EMBL" id="CYSD01000042">
    <property type="protein sequence ID" value="CUH81710.1"/>
    <property type="molecule type" value="Genomic_DNA"/>
</dbReference>
<feature type="region of interest" description="Disordered" evidence="2">
    <location>
        <begin position="322"/>
        <end position="345"/>
    </location>
</feature>
<feature type="coiled-coil region" evidence="1">
    <location>
        <begin position="133"/>
        <end position="303"/>
    </location>
</feature>
<keyword evidence="4" id="KW-1185">Reference proteome</keyword>
<evidence type="ECO:0000256" key="1">
    <source>
        <dbReference type="SAM" id="Coils"/>
    </source>
</evidence>
<organism evidence="3 4">
    <name type="scientific">Tritonibacter multivorans</name>
    <dbReference type="NCBI Taxonomy" id="928856"/>
    <lineage>
        <taxon>Bacteria</taxon>
        <taxon>Pseudomonadati</taxon>
        <taxon>Pseudomonadota</taxon>
        <taxon>Alphaproteobacteria</taxon>
        <taxon>Rhodobacterales</taxon>
        <taxon>Paracoccaceae</taxon>
        <taxon>Tritonibacter</taxon>
    </lineage>
</organism>